<dbReference type="OrthoDB" id="411399at2759"/>
<feature type="region of interest" description="Disordered" evidence="1">
    <location>
        <begin position="326"/>
        <end position="348"/>
    </location>
</feature>
<name>A0A812KG79_9DINO</name>
<protein>
    <submittedName>
        <fullName evidence="2">Uncharacterized protein</fullName>
    </submittedName>
</protein>
<evidence type="ECO:0000256" key="1">
    <source>
        <dbReference type="SAM" id="MobiDB-lite"/>
    </source>
</evidence>
<evidence type="ECO:0000313" key="3">
    <source>
        <dbReference type="Proteomes" id="UP000604046"/>
    </source>
</evidence>
<proteinExistence type="predicted"/>
<comment type="caution">
    <text evidence="2">The sequence shown here is derived from an EMBL/GenBank/DDBJ whole genome shotgun (WGS) entry which is preliminary data.</text>
</comment>
<gene>
    <name evidence="2" type="ORF">SNAT2548_LOCUS8386</name>
</gene>
<keyword evidence="3" id="KW-1185">Reference proteome</keyword>
<evidence type="ECO:0000313" key="2">
    <source>
        <dbReference type="EMBL" id="CAE7223183.1"/>
    </source>
</evidence>
<dbReference type="AlphaFoldDB" id="A0A812KG79"/>
<feature type="compositionally biased region" description="Polar residues" evidence="1">
    <location>
        <begin position="332"/>
        <end position="341"/>
    </location>
</feature>
<reference evidence="2" key="1">
    <citation type="submission" date="2021-02" db="EMBL/GenBank/DDBJ databases">
        <authorList>
            <person name="Dougan E. K."/>
            <person name="Rhodes N."/>
            <person name="Thang M."/>
            <person name="Chan C."/>
        </authorList>
    </citation>
    <scope>NUCLEOTIDE SEQUENCE</scope>
</reference>
<organism evidence="2 3">
    <name type="scientific">Symbiodinium natans</name>
    <dbReference type="NCBI Taxonomy" id="878477"/>
    <lineage>
        <taxon>Eukaryota</taxon>
        <taxon>Sar</taxon>
        <taxon>Alveolata</taxon>
        <taxon>Dinophyceae</taxon>
        <taxon>Suessiales</taxon>
        <taxon>Symbiodiniaceae</taxon>
        <taxon>Symbiodinium</taxon>
    </lineage>
</organism>
<accession>A0A812KG79</accession>
<sequence length="369" mass="39885">MAEQKSKDVWGQPQFMSYLRSTYFFQLSPAEVLAQYQVRDAILTAEGTVICASWRASHARSQPGAAGSQPVEANHKHDLRAALVRVLAGRDPRAFFPPFREALMARGHLSRNGRSTALQLRFGINASAYSVYSYGRALSMSCVAASCSGVLAAHGGAYIPVPADDLRVSCIEAHECAKMASMRSGTDLLRLWRQARIITGRAYALDFVWKRCRYHRVAVLAGELATDRWSMLQSLCPSLPFALSLLTTGDTSLDVIGQRAVGRPPSLDFSQRGRSAGQLMVEAAERQACLRARATAEQQGAEFAPTVNEAPASAARANAAATRFQPVRGPACSSSQNSSRGPTEFRANFDLVQAGKQCRASESVSAANP</sequence>
<dbReference type="EMBL" id="CAJNDS010000618">
    <property type="protein sequence ID" value="CAE7223183.1"/>
    <property type="molecule type" value="Genomic_DNA"/>
</dbReference>
<dbReference type="Proteomes" id="UP000604046">
    <property type="component" value="Unassembled WGS sequence"/>
</dbReference>